<evidence type="ECO:0008006" key="3">
    <source>
        <dbReference type="Google" id="ProtNLM"/>
    </source>
</evidence>
<organism evidence="1 2">
    <name type="scientific">Paenibacillus hunanensis</name>
    <dbReference type="NCBI Taxonomy" id="539262"/>
    <lineage>
        <taxon>Bacteria</taxon>
        <taxon>Bacillati</taxon>
        <taxon>Bacillota</taxon>
        <taxon>Bacilli</taxon>
        <taxon>Bacillales</taxon>
        <taxon>Paenibacillaceae</taxon>
        <taxon>Paenibacillus</taxon>
    </lineage>
</organism>
<protein>
    <recommendedName>
        <fullName evidence="3">Cyclic lactone autoinducer peptide</fullName>
    </recommendedName>
</protein>
<keyword evidence="2" id="KW-1185">Reference proteome</keyword>
<proteinExistence type="predicted"/>
<accession>A0ABU1J490</accession>
<reference evidence="1 2" key="1">
    <citation type="submission" date="2023-07" db="EMBL/GenBank/DDBJ databases">
        <title>Genomic Encyclopedia of Type Strains, Phase IV (KMG-IV): sequencing the most valuable type-strain genomes for metagenomic binning, comparative biology and taxonomic classification.</title>
        <authorList>
            <person name="Goeker M."/>
        </authorList>
    </citation>
    <scope>NUCLEOTIDE SEQUENCE [LARGE SCALE GENOMIC DNA]</scope>
    <source>
        <strain evidence="1 2">DSM 22170</strain>
    </source>
</reference>
<name>A0ABU1J490_9BACL</name>
<dbReference type="Proteomes" id="UP001185028">
    <property type="component" value="Unassembled WGS sequence"/>
</dbReference>
<sequence>MMQSFHIQLPKSYMLHLLYHVFHISMSTAFDPLYTYFKPESADDKSCEQGNR</sequence>
<evidence type="ECO:0000313" key="2">
    <source>
        <dbReference type="Proteomes" id="UP001185028"/>
    </source>
</evidence>
<comment type="caution">
    <text evidence="1">The sequence shown here is derived from an EMBL/GenBank/DDBJ whole genome shotgun (WGS) entry which is preliminary data.</text>
</comment>
<dbReference type="EMBL" id="JAVDQH010000026">
    <property type="protein sequence ID" value="MDR6246318.1"/>
    <property type="molecule type" value="Genomic_DNA"/>
</dbReference>
<evidence type="ECO:0000313" key="1">
    <source>
        <dbReference type="EMBL" id="MDR6246318.1"/>
    </source>
</evidence>
<gene>
    <name evidence="1" type="ORF">JOC58_004249</name>
</gene>